<dbReference type="EMBL" id="KN832573">
    <property type="protein sequence ID" value="KII83985.1"/>
    <property type="molecule type" value="Genomic_DNA"/>
</dbReference>
<dbReference type="InterPro" id="IPR011008">
    <property type="entry name" value="Dimeric_a/b-barrel"/>
</dbReference>
<dbReference type="HOGENOM" id="CLU_080664_4_3_1"/>
<feature type="domain" description="Stress-response A/B barrel" evidence="1">
    <location>
        <begin position="3"/>
        <end position="94"/>
    </location>
</feature>
<gene>
    <name evidence="2" type="ORF">PLICRDRAFT_32678</name>
</gene>
<dbReference type="SMART" id="SM00886">
    <property type="entry name" value="Dabb"/>
    <property type="match status" value="1"/>
</dbReference>
<dbReference type="Proteomes" id="UP000053263">
    <property type="component" value="Unassembled WGS sequence"/>
</dbReference>
<evidence type="ECO:0000313" key="2">
    <source>
        <dbReference type="EMBL" id="KII83985.1"/>
    </source>
</evidence>
<sequence>MAIQHFVFSKFKPGADQAKAFAAARAITPTIPGVKNFKAGPPLSGALAQGYGFAMTAEFDDLAAFQGYLAHPDHIKLVKTLGPLTEKGMLSYQIDTSATPTPKL</sequence>
<name>A0A0C9SWW6_PLICR</name>
<protein>
    <submittedName>
        <fullName evidence="2">Unplaced genomic scaffold PLICRscaffold_20, whole genome shotgun sequence</fullName>
    </submittedName>
</protein>
<keyword evidence="3" id="KW-1185">Reference proteome</keyword>
<dbReference type="PROSITE" id="PS51502">
    <property type="entry name" value="S_R_A_B_BARREL"/>
    <property type="match status" value="1"/>
</dbReference>
<dbReference type="OrthoDB" id="42919at2759"/>
<dbReference type="InterPro" id="IPR013097">
    <property type="entry name" value="Dabb"/>
</dbReference>
<proteinExistence type="predicted"/>
<accession>A0A0C9SWW6</accession>
<evidence type="ECO:0000259" key="1">
    <source>
        <dbReference type="PROSITE" id="PS51502"/>
    </source>
</evidence>
<dbReference type="Gene3D" id="3.30.70.100">
    <property type="match status" value="1"/>
</dbReference>
<evidence type="ECO:0000313" key="3">
    <source>
        <dbReference type="Proteomes" id="UP000053263"/>
    </source>
</evidence>
<organism evidence="2 3">
    <name type="scientific">Plicaturopsis crispa FD-325 SS-3</name>
    <dbReference type="NCBI Taxonomy" id="944288"/>
    <lineage>
        <taxon>Eukaryota</taxon>
        <taxon>Fungi</taxon>
        <taxon>Dikarya</taxon>
        <taxon>Basidiomycota</taxon>
        <taxon>Agaricomycotina</taxon>
        <taxon>Agaricomycetes</taxon>
        <taxon>Agaricomycetidae</taxon>
        <taxon>Amylocorticiales</taxon>
        <taxon>Amylocorticiaceae</taxon>
        <taxon>Plicatura</taxon>
        <taxon>Plicaturopsis crispa</taxon>
    </lineage>
</organism>
<dbReference type="SUPFAM" id="SSF54909">
    <property type="entry name" value="Dimeric alpha+beta barrel"/>
    <property type="match status" value="1"/>
</dbReference>
<reference evidence="2 3" key="1">
    <citation type="submission" date="2014-06" db="EMBL/GenBank/DDBJ databases">
        <title>Evolutionary Origins and Diversification of the Mycorrhizal Mutualists.</title>
        <authorList>
            <consortium name="DOE Joint Genome Institute"/>
            <consortium name="Mycorrhizal Genomics Consortium"/>
            <person name="Kohler A."/>
            <person name="Kuo A."/>
            <person name="Nagy L.G."/>
            <person name="Floudas D."/>
            <person name="Copeland A."/>
            <person name="Barry K.W."/>
            <person name="Cichocki N."/>
            <person name="Veneault-Fourrey C."/>
            <person name="LaButti K."/>
            <person name="Lindquist E.A."/>
            <person name="Lipzen A."/>
            <person name="Lundell T."/>
            <person name="Morin E."/>
            <person name="Murat C."/>
            <person name="Riley R."/>
            <person name="Ohm R."/>
            <person name="Sun H."/>
            <person name="Tunlid A."/>
            <person name="Henrissat B."/>
            <person name="Grigoriev I.V."/>
            <person name="Hibbett D.S."/>
            <person name="Martin F."/>
        </authorList>
    </citation>
    <scope>NUCLEOTIDE SEQUENCE [LARGE SCALE GENOMIC DNA]</scope>
    <source>
        <strain evidence="2 3">FD-325 SS-3</strain>
    </source>
</reference>
<dbReference type="AlphaFoldDB" id="A0A0C9SWW6"/>
<dbReference type="Pfam" id="PF07876">
    <property type="entry name" value="Dabb"/>
    <property type="match status" value="1"/>
</dbReference>